<dbReference type="SUPFAM" id="SSF49299">
    <property type="entry name" value="PKD domain"/>
    <property type="match status" value="4"/>
</dbReference>
<dbReference type="Pfam" id="PF25778">
    <property type="entry name" value="DUF7948"/>
    <property type="match status" value="1"/>
</dbReference>
<dbReference type="InterPro" id="IPR022409">
    <property type="entry name" value="PKD/Chitinase_dom"/>
</dbReference>
<dbReference type="NCBIfam" id="TIGR04131">
    <property type="entry name" value="Bac_Flav_CTERM"/>
    <property type="match status" value="1"/>
</dbReference>
<dbReference type="Pfam" id="PF18911">
    <property type="entry name" value="PKD_4"/>
    <property type="match status" value="3"/>
</dbReference>
<dbReference type="OrthoDB" id="1652165at2"/>
<dbReference type="InterPro" id="IPR000601">
    <property type="entry name" value="PKD_dom"/>
</dbReference>
<gene>
    <name evidence="3" type="ORF">LX66_0071</name>
</gene>
<keyword evidence="1" id="KW-0732">Signal</keyword>
<feature type="chain" id="PRO_5021922671" evidence="1">
    <location>
        <begin position="25"/>
        <end position="1218"/>
    </location>
</feature>
<feature type="domain" description="PKD" evidence="2">
    <location>
        <begin position="994"/>
        <end position="1045"/>
    </location>
</feature>
<evidence type="ECO:0000256" key="1">
    <source>
        <dbReference type="SAM" id="SignalP"/>
    </source>
</evidence>
<protein>
    <submittedName>
        <fullName evidence="3">Gliding motility-associated-like protein</fullName>
    </submittedName>
</protein>
<dbReference type="SMART" id="SM00089">
    <property type="entry name" value="PKD"/>
    <property type="match status" value="4"/>
</dbReference>
<dbReference type="Gene3D" id="2.60.40.10">
    <property type="entry name" value="Immunoglobulins"/>
    <property type="match status" value="4"/>
</dbReference>
<accession>A0A562TAN2</accession>
<dbReference type="CDD" id="cd00146">
    <property type="entry name" value="PKD"/>
    <property type="match status" value="3"/>
</dbReference>
<dbReference type="InterPro" id="IPR035986">
    <property type="entry name" value="PKD_dom_sf"/>
</dbReference>
<dbReference type="InterPro" id="IPR013783">
    <property type="entry name" value="Ig-like_fold"/>
</dbReference>
<proteinExistence type="predicted"/>
<feature type="signal peptide" evidence="1">
    <location>
        <begin position="1"/>
        <end position="24"/>
    </location>
</feature>
<feature type="domain" description="PKD" evidence="2">
    <location>
        <begin position="811"/>
        <end position="857"/>
    </location>
</feature>
<dbReference type="PROSITE" id="PS50093">
    <property type="entry name" value="PKD"/>
    <property type="match status" value="4"/>
</dbReference>
<dbReference type="AlphaFoldDB" id="A0A562TAN2"/>
<organism evidence="3 4">
    <name type="scientific">Chitinophaga japonensis</name>
    <name type="common">Flexibacter japonensis</name>
    <dbReference type="NCBI Taxonomy" id="104662"/>
    <lineage>
        <taxon>Bacteria</taxon>
        <taxon>Pseudomonadati</taxon>
        <taxon>Bacteroidota</taxon>
        <taxon>Chitinophagia</taxon>
        <taxon>Chitinophagales</taxon>
        <taxon>Chitinophagaceae</taxon>
        <taxon>Chitinophaga</taxon>
    </lineage>
</organism>
<feature type="domain" description="PKD" evidence="2">
    <location>
        <begin position="903"/>
        <end position="948"/>
    </location>
</feature>
<name>A0A562TAN2_CHIJA</name>
<sequence length="1218" mass="131585">MNFTFRAGFLGVALWLIAGLPAQAQAQENSNFTPLQFVENKGQWEGDFLYKTDLGGGAIFLKKNGFTFYLLNRDDYVKLTEYLHGHAEPPAPPSVDYDAKKAGGAAAAAPVKEVPGFAKPPKPVVRGHAYEVTFLNASPSPQVLPDKPTEGYSNYIIGSDSTRWQSNVRSYQRIMYKALYPGIDMQVYSEASLLKYDLIVHPGANPDAIQLQYTGATRLALKKDQLEITTSVGTTTELMPYAYQYINNQRVPVKVNYRLNGTRVGFKVSGRYDPQYPLVIDPTYVFSTVSGSRADNWGFTATYDNQGFFYGGGIVWAQGYPVTTGAVQNAFQGGQFDIGISKFTPNGRNLVYATYIGGNGDEQPHSLFTDAQGNLVISGRTTSSNFPFTTVAGTRGGWDIAVVKLNATGTARIGSICIAGSSDDGVNMRENRQAGAWVLLRNYGDDARSEVVLDDAGNVFVASCTRSGNFPVTSGTFQTSYGGSQDGVVMRISPDCNNLVWASYIGGDKEDAAYVLALNGGSLYVAGGTASANFQTTGGSIYPSYRGGICDGFITHITSDGTSILQSTFLGANNIGADQVYGIQLDANGFVYVMGTTDGSWPVQQPAGTATFYNDNSKQFIAKLQPNLSAFVYSTTFGKQATDPSLSPVAFLVDRCENVYVSGWGGGINKSLRYPNSGTSGLITRNPLQRTTDDQDFYFFVLQRNATDVLFASFFGGNGLYEHVDGGTSRFDRNGVIYQGICAWCNVSANTQAKPRYPTTPGAYASSPPPFCNLGSLKIAFNLDGVKAGVKTLDRKRNYCVPATITFVDTTGIPAETWTWNFGDGSPEVSGTQDTVTHTYTQIGDYTVMLIKCDPASCNGCDTAYTEVRIRADQADVELTATRLQPCQDLLYEFTNSSVAPVGKPFTDSSFVLDFGDGTPPQTVGLGSWQHAYQADGIYNVMLTLVDTNYCNAPHTDTIPLRVAANVVASFVAPDSSCAPATISFNNTTMGGETFTWNFGDGSPVSNEPYPTHTYPNPGTYTVSLEAVDNNTCNIRDDTTITITVFGPPSADFTFTPVKPVENTPTTFVNQTIGAVSYLWEFGDGQVSTETNPVHQYNKTGTYDVCLLATNAAGCTDTVCQQVAAIVIPLFDVPNAFSPNGDGMNDVLMVRGFGIARFNFKIFNRWGQLVFESNDPNIGWDGRFKGAIQPMDAYAYAVNVEFSDGTTATKTGNITLLR</sequence>
<dbReference type="InterPro" id="IPR052918">
    <property type="entry name" value="Motility_Chemotaxis_Reg"/>
</dbReference>
<dbReference type="InterPro" id="IPR026341">
    <property type="entry name" value="T9SS_type_B"/>
</dbReference>
<dbReference type="PANTHER" id="PTHR35580">
    <property type="entry name" value="CELL SURFACE GLYCOPROTEIN (S-LAYER PROTEIN)-LIKE PROTEIN"/>
    <property type="match status" value="1"/>
</dbReference>
<evidence type="ECO:0000313" key="4">
    <source>
        <dbReference type="Proteomes" id="UP000316778"/>
    </source>
</evidence>
<feature type="domain" description="PKD" evidence="2">
    <location>
        <begin position="1076"/>
        <end position="1114"/>
    </location>
</feature>
<keyword evidence="4" id="KW-1185">Reference proteome</keyword>
<dbReference type="EMBL" id="VLLG01000002">
    <property type="protein sequence ID" value="TWI90711.1"/>
    <property type="molecule type" value="Genomic_DNA"/>
</dbReference>
<evidence type="ECO:0000259" key="2">
    <source>
        <dbReference type="PROSITE" id="PS50093"/>
    </source>
</evidence>
<comment type="caution">
    <text evidence="3">The sequence shown here is derived from an EMBL/GenBank/DDBJ whole genome shotgun (WGS) entry which is preliminary data.</text>
</comment>
<dbReference type="Pfam" id="PF13585">
    <property type="entry name" value="CHU_C"/>
    <property type="match status" value="1"/>
</dbReference>
<dbReference type="RefSeq" id="WP_145709900.1">
    <property type="nucleotide sequence ID" value="NZ_BAAAFY010000001.1"/>
</dbReference>
<reference evidence="3 4" key="1">
    <citation type="journal article" date="2013" name="Stand. Genomic Sci.">
        <title>Genomic Encyclopedia of Type Strains, Phase I: The one thousand microbial genomes (KMG-I) project.</title>
        <authorList>
            <person name="Kyrpides N.C."/>
            <person name="Woyke T."/>
            <person name="Eisen J.A."/>
            <person name="Garrity G."/>
            <person name="Lilburn T.G."/>
            <person name="Beck B.J."/>
            <person name="Whitman W.B."/>
            <person name="Hugenholtz P."/>
            <person name="Klenk H.P."/>
        </authorList>
    </citation>
    <scope>NUCLEOTIDE SEQUENCE [LARGE SCALE GENOMIC DNA]</scope>
    <source>
        <strain evidence="3 4">DSM 13484</strain>
    </source>
</reference>
<dbReference type="SUPFAM" id="SSF101898">
    <property type="entry name" value="NHL repeat"/>
    <property type="match status" value="1"/>
</dbReference>
<dbReference type="Proteomes" id="UP000316778">
    <property type="component" value="Unassembled WGS sequence"/>
</dbReference>
<dbReference type="InterPro" id="IPR057708">
    <property type="entry name" value="DUF7948"/>
</dbReference>
<dbReference type="PANTHER" id="PTHR35580:SF1">
    <property type="entry name" value="PHYTASE-LIKE DOMAIN-CONTAINING PROTEIN"/>
    <property type="match status" value="1"/>
</dbReference>
<evidence type="ECO:0000313" key="3">
    <source>
        <dbReference type="EMBL" id="TWI90711.1"/>
    </source>
</evidence>